<gene>
    <name evidence="1" type="ORF">MEDL_17812</name>
</gene>
<evidence type="ECO:0000313" key="1">
    <source>
        <dbReference type="EMBL" id="CAG2203251.1"/>
    </source>
</evidence>
<accession>A0A8S3R3D6</accession>
<organism evidence="1 2">
    <name type="scientific">Mytilus edulis</name>
    <name type="common">Blue mussel</name>
    <dbReference type="NCBI Taxonomy" id="6550"/>
    <lineage>
        <taxon>Eukaryota</taxon>
        <taxon>Metazoa</taxon>
        <taxon>Spiralia</taxon>
        <taxon>Lophotrochozoa</taxon>
        <taxon>Mollusca</taxon>
        <taxon>Bivalvia</taxon>
        <taxon>Autobranchia</taxon>
        <taxon>Pteriomorphia</taxon>
        <taxon>Mytilida</taxon>
        <taxon>Mytiloidea</taxon>
        <taxon>Mytilidae</taxon>
        <taxon>Mytilinae</taxon>
        <taxon>Mytilus</taxon>
    </lineage>
</organism>
<sequence>MCKIPNFIKGYANRFIKRPGKSAKNTDHFNLLGVSDDLIEIELKLNEAFLNLCDTFIDQPIGTVHVVHADKSYFEDTEATACNQRIKFSSNILPSRALELEPFLQIKDRQSGQANKIATRFTGLTLHGHAIIAIDNANFKVKDSETQLQIMLLMKCQYQVPTISPIFTTTTMSWLHPSGTQSRLFR</sequence>
<dbReference type="EMBL" id="CAJPWZ010000917">
    <property type="protein sequence ID" value="CAG2203251.1"/>
    <property type="molecule type" value="Genomic_DNA"/>
</dbReference>
<keyword evidence="2" id="KW-1185">Reference proteome</keyword>
<proteinExistence type="predicted"/>
<reference evidence="1" key="1">
    <citation type="submission" date="2021-03" db="EMBL/GenBank/DDBJ databases">
        <authorList>
            <person name="Bekaert M."/>
        </authorList>
    </citation>
    <scope>NUCLEOTIDE SEQUENCE</scope>
</reference>
<dbReference type="Proteomes" id="UP000683360">
    <property type="component" value="Unassembled WGS sequence"/>
</dbReference>
<comment type="caution">
    <text evidence="1">The sequence shown here is derived from an EMBL/GenBank/DDBJ whole genome shotgun (WGS) entry which is preliminary data.</text>
</comment>
<name>A0A8S3R3D6_MYTED</name>
<protein>
    <submittedName>
        <fullName evidence="1">Uncharacterized protein</fullName>
    </submittedName>
</protein>
<evidence type="ECO:0000313" key="2">
    <source>
        <dbReference type="Proteomes" id="UP000683360"/>
    </source>
</evidence>
<dbReference type="AlphaFoldDB" id="A0A8S3R3D6"/>